<dbReference type="Pfam" id="PF16561">
    <property type="entry name" value="AMPK1_CBM"/>
    <property type="match status" value="1"/>
</dbReference>
<feature type="compositionally biased region" description="Low complexity" evidence="2">
    <location>
        <begin position="242"/>
        <end position="254"/>
    </location>
</feature>
<feature type="compositionally biased region" description="Basic and acidic residues" evidence="2">
    <location>
        <begin position="257"/>
        <end position="281"/>
    </location>
</feature>
<feature type="compositionally biased region" description="Polar residues" evidence="2">
    <location>
        <begin position="231"/>
        <end position="241"/>
    </location>
</feature>
<dbReference type="AlphaFoldDB" id="A0AA38VF82"/>
<feature type="compositionally biased region" description="Basic and acidic residues" evidence="2">
    <location>
        <begin position="773"/>
        <end position="784"/>
    </location>
</feature>
<evidence type="ECO:0000313" key="5">
    <source>
        <dbReference type="Proteomes" id="UP001174691"/>
    </source>
</evidence>
<evidence type="ECO:0000313" key="4">
    <source>
        <dbReference type="EMBL" id="KAJ9137806.1"/>
    </source>
</evidence>
<feature type="region of interest" description="Disordered" evidence="2">
    <location>
        <begin position="228"/>
        <end position="326"/>
    </location>
</feature>
<dbReference type="InterPro" id="IPR050827">
    <property type="entry name" value="CRP1_MDG1_kinase"/>
</dbReference>
<evidence type="ECO:0000256" key="1">
    <source>
        <dbReference type="ARBA" id="ARBA00038216"/>
    </source>
</evidence>
<feature type="region of interest" description="Disordered" evidence="2">
    <location>
        <begin position="100"/>
        <end position="162"/>
    </location>
</feature>
<organism evidence="4 5">
    <name type="scientific">Coniochaeta hoffmannii</name>
    <dbReference type="NCBI Taxonomy" id="91930"/>
    <lineage>
        <taxon>Eukaryota</taxon>
        <taxon>Fungi</taxon>
        <taxon>Dikarya</taxon>
        <taxon>Ascomycota</taxon>
        <taxon>Pezizomycotina</taxon>
        <taxon>Sordariomycetes</taxon>
        <taxon>Sordariomycetidae</taxon>
        <taxon>Coniochaetales</taxon>
        <taxon>Coniochaetaceae</taxon>
        <taxon>Coniochaeta</taxon>
    </lineage>
</organism>
<evidence type="ECO:0000259" key="3">
    <source>
        <dbReference type="Pfam" id="PF16561"/>
    </source>
</evidence>
<dbReference type="PANTHER" id="PTHR10343:SF81">
    <property type="entry name" value="CRUCIFORM DNA-RECOGNIZING PROTEIN 1-RELATED"/>
    <property type="match status" value="1"/>
</dbReference>
<feature type="compositionally biased region" description="Low complexity" evidence="2">
    <location>
        <begin position="725"/>
        <end position="753"/>
    </location>
</feature>
<feature type="domain" description="AMP-activated protein kinase glycogen-binding" evidence="3">
    <location>
        <begin position="5"/>
        <end position="84"/>
    </location>
</feature>
<dbReference type="Proteomes" id="UP001174691">
    <property type="component" value="Unassembled WGS sequence"/>
</dbReference>
<dbReference type="PANTHER" id="PTHR10343">
    <property type="entry name" value="5'-AMP-ACTIVATED PROTEIN KINASE , BETA SUBUNIT"/>
    <property type="match status" value="1"/>
</dbReference>
<dbReference type="GO" id="GO:0005737">
    <property type="term" value="C:cytoplasm"/>
    <property type="evidence" value="ECO:0007669"/>
    <property type="project" value="TreeGrafter"/>
</dbReference>
<dbReference type="EMBL" id="JANBVN010000154">
    <property type="protein sequence ID" value="KAJ9137806.1"/>
    <property type="molecule type" value="Genomic_DNA"/>
</dbReference>
<name>A0AA38VF82_9PEZI</name>
<dbReference type="CDD" id="cd02859">
    <property type="entry name" value="E_set_AMPKbeta_like_N"/>
    <property type="match status" value="1"/>
</dbReference>
<dbReference type="GO" id="GO:0016301">
    <property type="term" value="F:kinase activity"/>
    <property type="evidence" value="ECO:0007669"/>
    <property type="project" value="UniProtKB-KW"/>
</dbReference>
<dbReference type="InterPro" id="IPR013783">
    <property type="entry name" value="Ig-like_fold"/>
</dbReference>
<reference evidence="4" key="1">
    <citation type="submission" date="2022-07" db="EMBL/GenBank/DDBJ databases">
        <title>Fungi with potential for degradation of polypropylene.</title>
        <authorList>
            <person name="Gostincar C."/>
        </authorList>
    </citation>
    <scope>NUCLEOTIDE SEQUENCE</scope>
    <source>
        <strain evidence="4">EXF-13287</strain>
    </source>
</reference>
<keyword evidence="4" id="KW-0418">Kinase</keyword>
<dbReference type="GO" id="GO:0031588">
    <property type="term" value="C:nucleotide-activated protein kinase complex"/>
    <property type="evidence" value="ECO:0007669"/>
    <property type="project" value="TreeGrafter"/>
</dbReference>
<sequence>MGTFTFKWPHAAEEVYVTGTFDNWSKSEKLEKVGDHFEKTVTLPETGDSIFYKFVVDGNWTTDHEAPIAKDSEGNDNNLLKVEDIKKEEPPMAAVLNTVSPDSTTVGLASHVPLEPKHDAHATEKKDAPAAEDEKDSSSVPGTFPETPAADQDKQFSVNPLPASDFAVNPVKLEAGEKVPKDVASNGINDHVTLDKASYEKSDRIPGLEGLTAPTNLAPTSIGTIIPESSLPMTSGDATINSAAPQSSTAALAAKVPLEHHEHHKAPEVVKESQEKAHEEVGASGMEELAGEKLDEKAEVEDELLSKVPEAPAAAEGTSGNADKPVNTKSAMEYLAEGASAVGVGLVAAGLAAKDAVVHAAHTETAQNAAQQVTNAAVSAKDTVVAGSQSAAQQAADTATSAKDTVVTNTQAAAQQTSDATVNAKNSVVSGTQSAAQTTTDATVTAKDTVAATTQSAVESTKAAATNAAAQLPESVKNVLPASVQAAIPKPETKEEVLEKISPEVPVEVKESIVESGQGPEATVNTAAVEQKSAVESELLKEVEATNAFDDKSAKLADNVPSDVKESITEAGQAPEAASNEKAVDNKAAVESELLREVDTTKAIDEQPKAETLPTEPASTSVESKLLAGAKDALPSVYGKVDDGFKPSGDSKAAEAGPRLDLPTPPAVVPELATPAPAPGVKTEVPTAFPTEVTNGSETTSPKPAEASAPKAVEPPAKAEETPVKSEAPATPAKAEAPSTPTKTSTPGSSKAADSPATAERKKKNRLSSFFGKIKEKVAHKDKP</sequence>
<evidence type="ECO:0000256" key="2">
    <source>
        <dbReference type="SAM" id="MobiDB-lite"/>
    </source>
</evidence>
<dbReference type="InterPro" id="IPR032640">
    <property type="entry name" value="AMPK1_CBM"/>
</dbReference>
<comment type="similarity">
    <text evidence="1">Belongs to the CRP1/MDG1 family.</text>
</comment>
<feature type="compositionally biased region" description="Basic and acidic residues" evidence="2">
    <location>
        <begin position="582"/>
        <end position="609"/>
    </location>
</feature>
<gene>
    <name evidence="4" type="ORF">NKR19_g8075</name>
</gene>
<protein>
    <submittedName>
        <fullName evidence="4">5-amp-activated protein kinase subunit beta-2</fullName>
    </submittedName>
</protein>
<dbReference type="SUPFAM" id="SSF81296">
    <property type="entry name" value="E set domains"/>
    <property type="match status" value="1"/>
</dbReference>
<dbReference type="GO" id="GO:0005634">
    <property type="term" value="C:nucleus"/>
    <property type="evidence" value="ECO:0007669"/>
    <property type="project" value="TreeGrafter"/>
</dbReference>
<feature type="compositionally biased region" description="Basic and acidic residues" evidence="2">
    <location>
        <begin position="114"/>
        <end position="129"/>
    </location>
</feature>
<feature type="compositionally biased region" description="Low complexity" evidence="2">
    <location>
        <begin position="700"/>
        <end position="716"/>
    </location>
</feature>
<dbReference type="Gene3D" id="2.60.40.10">
    <property type="entry name" value="Immunoglobulins"/>
    <property type="match status" value="1"/>
</dbReference>
<accession>A0AA38VF82</accession>
<dbReference type="GO" id="GO:0007165">
    <property type="term" value="P:signal transduction"/>
    <property type="evidence" value="ECO:0007669"/>
    <property type="project" value="TreeGrafter"/>
</dbReference>
<proteinExistence type="inferred from homology"/>
<dbReference type="InterPro" id="IPR014756">
    <property type="entry name" value="Ig_E-set"/>
</dbReference>
<keyword evidence="5" id="KW-1185">Reference proteome</keyword>
<dbReference type="GO" id="GO:0019901">
    <property type="term" value="F:protein kinase binding"/>
    <property type="evidence" value="ECO:0007669"/>
    <property type="project" value="TreeGrafter"/>
</dbReference>
<comment type="caution">
    <text evidence="4">The sequence shown here is derived from an EMBL/GenBank/DDBJ whole genome shotgun (WGS) entry which is preliminary data.</text>
</comment>
<keyword evidence="4" id="KW-0808">Transferase</keyword>
<feature type="region of interest" description="Disordered" evidence="2">
    <location>
        <begin position="550"/>
        <end position="784"/>
    </location>
</feature>